<dbReference type="Gene3D" id="3.60.40.10">
    <property type="entry name" value="PPM-type phosphatase domain"/>
    <property type="match status" value="1"/>
</dbReference>
<dbReference type="GO" id="GO:0046872">
    <property type="term" value="F:metal ion binding"/>
    <property type="evidence" value="ECO:0007669"/>
    <property type="project" value="UniProtKB-UniRule"/>
</dbReference>
<keyword evidence="1" id="KW-0460">Magnesium</keyword>
<keyword evidence="1" id="KW-0479">Metal-binding</keyword>
<accession>Q22BA7</accession>
<dbReference type="Proteomes" id="UP000009168">
    <property type="component" value="Unassembled WGS sequence"/>
</dbReference>
<evidence type="ECO:0000313" key="3">
    <source>
        <dbReference type="EMBL" id="EAR82546.1"/>
    </source>
</evidence>
<dbReference type="AlphaFoldDB" id="Q22BA7"/>
<dbReference type="KEGG" id="tet:TTHERM_01108480"/>
<comment type="catalytic activity">
    <reaction evidence="1">
        <text>O-phospho-L-threonyl-[protein] + H2O = L-threonyl-[protein] + phosphate</text>
        <dbReference type="Rhea" id="RHEA:47004"/>
        <dbReference type="Rhea" id="RHEA-COMP:11060"/>
        <dbReference type="Rhea" id="RHEA-COMP:11605"/>
        <dbReference type="ChEBI" id="CHEBI:15377"/>
        <dbReference type="ChEBI" id="CHEBI:30013"/>
        <dbReference type="ChEBI" id="CHEBI:43474"/>
        <dbReference type="ChEBI" id="CHEBI:61977"/>
        <dbReference type="EC" id="3.1.3.16"/>
    </reaction>
</comment>
<dbReference type="PANTHER" id="PTHR12320">
    <property type="entry name" value="PROTEIN PHOSPHATASE 2C"/>
    <property type="match status" value="1"/>
</dbReference>
<protein>
    <recommendedName>
        <fullName evidence="1">Protein phosphatase</fullName>
        <ecNumber evidence="1">3.1.3.16</ecNumber>
    </recommendedName>
</protein>
<reference evidence="4" key="1">
    <citation type="journal article" date="2006" name="PLoS Biol.">
        <title>Macronuclear genome sequence of the ciliate Tetrahymena thermophila, a model eukaryote.</title>
        <authorList>
            <person name="Eisen J.A."/>
            <person name="Coyne R.S."/>
            <person name="Wu M."/>
            <person name="Wu D."/>
            <person name="Thiagarajan M."/>
            <person name="Wortman J.R."/>
            <person name="Badger J.H."/>
            <person name="Ren Q."/>
            <person name="Amedeo P."/>
            <person name="Jones K.M."/>
            <person name="Tallon L.J."/>
            <person name="Delcher A.L."/>
            <person name="Salzberg S.L."/>
            <person name="Silva J.C."/>
            <person name="Haas B.J."/>
            <person name="Majoros W.H."/>
            <person name="Farzad M."/>
            <person name="Carlton J.M."/>
            <person name="Smith R.K. Jr."/>
            <person name="Garg J."/>
            <person name="Pearlman R.E."/>
            <person name="Karrer K.M."/>
            <person name="Sun L."/>
            <person name="Manning G."/>
            <person name="Elde N.C."/>
            <person name="Turkewitz A.P."/>
            <person name="Asai D.J."/>
            <person name="Wilkes D.E."/>
            <person name="Wang Y."/>
            <person name="Cai H."/>
            <person name="Collins K."/>
            <person name="Stewart B.A."/>
            <person name="Lee S.R."/>
            <person name="Wilamowska K."/>
            <person name="Weinberg Z."/>
            <person name="Ruzzo W.L."/>
            <person name="Wloga D."/>
            <person name="Gaertig J."/>
            <person name="Frankel J."/>
            <person name="Tsao C.-C."/>
            <person name="Gorovsky M.A."/>
            <person name="Keeling P.J."/>
            <person name="Waller R.F."/>
            <person name="Patron N.J."/>
            <person name="Cherry J.M."/>
            <person name="Stover N.A."/>
            <person name="Krieger C.J."/>
            <person name="del Toro C."/>
            <person name="Ryder H.F."/>
            <person name="Williamson S.C."/>
            <person name="Barbeau R.A."/>
            <person name="Hamilton E.P."/>
            <person name="Orias E."/>
        </authorList>
    </citation>
    <scope>NUCLEOTIDE SEQUENCE [LARGE SCALE GENOMIC DNA]</scope>
    <source>
        <strain evidence="4">SB210</strain>
    </source>
</reference>
<evidence type="ECO:0000256" key="1">
    <source>
        <dbReference type="RuleBase" id="RU366020"/>
    </source>
</evidence>
<comment type="catalytic activity">
    <reaction evidence="1">
        <text>O-phospho-L-seryl-[protein] + H2O = L-seryl-[protein] + phosphate</text>
        <dbReference type="Rhea" id="RHEA:20629"/>
        <dbReference type="Rhea" id="RHEA-COMP:9863"/>
        <dbReference type="Rhea" id="RHEA-COMP:11604"/>
        <dbReference type="ChEBI" id="CHEBI:15377"/>
        <dbReference type="ChEBI" id="CHEBI:29999"/>
        <dbReference type="ChEBI" id="CHEBI:43474"/>
        <dbReference type="ChEBI" id="CHEBI:83421"/>
        <dbReference type="EC" id="3.1.3.16"/>
    </reaction>
</comment>
<keyword evidence="1" id="KW-0464">Manganese</keyword>
<feature type="domain" description="PPM-type phosphatase" evidence="2">
    <location>
        <begin position="39"/>
        <end position="281"/>
    </location>
</feature>
<proteinExistence type="inferred from homology"/>
<dbReference type="SUPFAM" id="SSF81606">
    <property type="entry name" value="PP2C-like"/>
    <property type="match status" value="1"/>
</dbReference>
<dbReference type="HOGENOM" id="CLU_029404_3_0_1"/>
<evidence type="ECO:0000259" key="2">
    <source>
        <dbReference type="PROSITE" id="PS51746"/>
    </source>
</evidence>
<gene>
    <name evidence="3" type="ORF">TTHERM_01108480</name>
</gene>
<dbReference type="SMART" id="SM00331">
    <property type="entry name" value="PP2C_SIG"/>
    <property type="match status" value="1"/>
</dbReference>
<dbReference type="InterPro" id="IPR039123">
    <property type="entry name" value="PPTC7"/>
</dbReference>
<comment type="similarity">
    <text evidence="1">Belongs to the PP2C family.</text>
</comment>
<organism evidence="3 4">
    <name type="scientific">Tetrahymena thermophila (strain SB210)</name>
    <dbReference type="NCBI Taxonomy" id="312017"/>
    <lineage>
        <taxon>Eukaryota</taxon>
        <taxon>Sar</taxon>
        <taxon>Alveolata</taxon>
        <taxon>Ciliophora</taxon>
        <taxon>Intramacronucleata</taxon>
        <taxon>Oligohymenophorea</taxon>
        <taxon>Hymenostomatida</taxon>
        <taxon>Tetrahymenina</taxon>
        <taxon>Tetrahymenidae</taxon>
        <taxon>Tetrahymena</taxon>
    </lineage>
</organism>
<dbReference type="OrthoDB" id="60843at2759"/>
<dbReference type="InterPro" id="IPR036457">
    <property type="entry name" value="PPM-type-like_dom_sf"/>
</dbReference>
<dbReference type="GO" id="GO:0004722">
    <property type="term" value="F:protein serine/threonine phosphatase activity"/>
    <property type="evidence" value="ECO:0007669"/>
    <property type="project" value="UniProtKB-EC"/>
</dbReference>
<dbReference type="eggNOG" id="KOG1379">
    <property type="taxonomic scope" value="Eukaryota"/>
</dbReference>
<dbReference type="InterPro" id="IPR001932">
    <property type="entry name" value="PPM-type_phosphatase-like_dom"/>
</dbReference>
<keyword evidence="1" id="KW-0904">Protein phosphatase</keyword>
<name>Q22BA7_TETTS</name>
<dbReference type="OMA" id="CAYVTHA"/>
<dbReference type="InParanoid" id="Q22BA7"/>
<dbReference type="SMART" id="SM00332">
    <property type="entry name" value="PP2Cc"/>
    <property type="match status" value="1"/>
</dbReference>
<dbReference type="STRING" id="312017.Q22BA7"/>
<comment type="cofactor">
    <cofactor evidence="1">
        <name>Mg(2+)</name>
        <dbReference type="ChEBI" id="CHEBI:18420"/>
    </cofactor>
</comment>
<evidence type="ECO:0000313" key="4">
    <source>
        <dbReference type="Proteomes" id="UP000009168"/>
    </source>
</evidence>
<dbReference type="GeneID" id="7829604"/>
<dbReference type="EMBL" id="GG662465">
    <property type="protein sequence ID" value="EAR82546.1"/>
    <property type="molecule type" value="Genomic_DNA"/>
</dbReference>
<keyword evidence="1" id="KW-0378">Hydrolase</keyword>
<dbReference type="RefSeq" id="XP_001030209.1">
    <property type="nucleotide sequence ID" value="XM_001030209.1"/>
</dbReference>
<dbReference type="EC" id="3.1.3.16" evidence="1"/>
<sequence length="295" mass="33222">MASRIAQLSKQFLNQKSVYSFATAGKLSSKKINQFLAASYMIPHPEKAFKGGEDACFCNNQILCVADGVGGWAQYGVDPGLYSKELVKHIEENFKNKQSEYLLNPQQLIIDSHSQTKATGSTTCCILTIDEQKPIVYTSYIGDSGYAIFRKQKKSINPIFVSEEQTKSFNFPYQIGSEGDSPTKAWTFDHQIEHNDIIVCGTDGVFDNIDENQILNCIKPFWEYNDNITDVNLLSEIIAKYAFKLSVDPVYNSPFAKRAKKAYYNYRGGKSDDITVVVAQVKLLSEPKHQEENNE</sequence>
<dbReference type="PANTHER" id="PTHR12320:SF1">
    <property type="entry name" value="PROTEIN PHOSPHATASE PTC7 HOMOLOG"/>
    <property type="match status" value="1"/>
</dbReference>
<comment type="cofactor">
    <cofactor evidence="1">
        <name>Mn(2+)</name>
        <dbReference type="ChEBI" id="CHEBI:29035"/>
    </cofactor>
</comment>
<dbReference type="PROSITE" id="PS51746">
    <property type="entry name" value="PPM_2"/>
    <property type="match status" value="1"/>
</dbReference>
<keyword evidence="4" id="KW-1185">Reference proteome</keyword>